<keyword evidence="2" id="KW-1185">Reference proteome</keyword>
<organism evidence="1 2">
    <name type="scientific">Gordonia phage Hedwig</name>
    <dbReference type="NCBI Taxonomy" id="1887648"/>
    <lineage>
        <taxon>Viruses</taxon>
        <taxon>Duplodnaviria</taxon>
        <taxon>Heunggongvirae</taxon>
        <taxon>Uroviricota</taxon>
        <taxon>Caudoviricetes</taxon>
        <taxon>Hedwigvirus</taxon>
        <taxon>Hedwigvirus hedwig</taxon>
    </lineage>
</organism>
<dbReference type="Proteomes" id="UP000203073">
    <property type="component" value="Segment"/>
</dbReference>
<proteinExistence type="predicted"/>
<reference evidence="2" key="1">
    <citation type="submission" date="2016-07" db="EMBL/GenBank/DDBJ databases">
        <authorList>
            <person name="Florea S."/>
            <person name="Webb J.S."/>
            <person name="Jaromczyk J."/>
            <person name="Schardl C.L."/>
        </authorList>
    </citation>
    <scope>NUCLEOTIDE SEQUENCE [LARGE SCALE GENOMIC DNA]</scope>
</reference>
<evidence type="ECO:0000313" key="1">
    <source>
        <dbReference type="EMBL" id="AON97306.1"/>
    </source>
</evidence>
<evidence type="ECO:0000313" key="2">
    <source>
        <dbReference type="Proteomes" id="UP000203073"/>
    </source>
</evidence>
<dbReference type="GeneID" id="29056460"/>
<dbReference type="EMBL" id="KX557279">
    <property type="protein sequence ID" value="AON97306.1"/>
    <property type="molecule type" value="Genomic_DNA"/>
</dbReference>
<gene>
    <name evidence="1" type="primary">13</name>
    <name evidence="1" type="ORF">SEA_HEDWIG_13</name>
</gene>
<dbReference type="OrthoDB" id="11037at10239"/>
<sequence>MPATINPDASHIWDEAEVYILPKAALNGAPIEGSAFEPDSVNEDFTERGWLFVGLIDAAKGIPVTPEGEVKKFNGFGHTAYRTKFVQGQVQTGFTALEDNAVTAQIVLPGSSSDKIGVPRDLQFYVLYRTVDSGAADLGRMSLRPALLELTEHSGAVEGEQEMYEFTVHHSADANKDVFKKIGNVATTDFEVTITGGPTGGTFTLTYEGKATTALAYNASAATVKSALVALDDGYDASDFAVAGSAGGPYAISVPKPGSLSASGSFTGGTSPDIEAEPAA</sequence>
<accession>A0A1C9EHP5</accession>
<dbReference type="KEGG" id="vg:29056460"/>
<dbReference type="RefSeq" id="YP_009289822.1">
    <property type="nucleotide sequence ID" value="NC_031099.1"/>
</dbReference>
<protein>
    <submittedName>
        <fullName evidence="1">Major tail protein</fullName>
    </submittedName>
</protein>
<name>A0A1C9EHP5_9CAUD</name>